<keyword evidence="1" id="KW-0732">Signal</keyword>
<proteinExistence type="predicted"/>
<name>A0A9P0VZ16_9ASCO</name>
<gene>
    <name evidence="2" type="ORF">CLIB1423_09S03576</name>
</gene>
<protein>
    <submittedName>
        <fullName evidence="2">Cell wall protein Rhd3p</fullName>
    </submittedName>
</protein>
<keyword evidence="3" id="KW-1185">Reference proteome</keyword>
<evidence type="ECO:0000313" key="3">
    <source>
        <dbReference type="Proteomes" id="UP000837801"/>
    </source>
</evidence>
<feature type="chain" id="PRO_5040178269" evidence="1">
    <location>
        <begin position="19"/>
        <end position="190"/>
    </location>
</feature>
<dbReference type="Proteomes" id="UP000837801">
    <property type="component" value="Unassembled WGS sequence"/>
</dbReference>
<sequence>MKITTLALSATTISAVLAAVYDVQLFVESSDSAISGNGLSSIHEGAGINYFLLSTGGAETFKYDDQAEELYTDNSVKYSVGTLGGYLSNGVTGSSKATFDDNKLSLGGNTTFYAAKNTGDPYNYSDNSYIVLVSNAEGSIPFSIKAVKSNSTVTTSSASGTPAVTTVANSAAKVGSVAGAGLLAIGAYLI</sequence>
<comment type="caution">
    <text evidence="2">The sequence shown here is derived from an EMBL/GenBank/DDBJ whole genome shotgun (WGS) entry which is preliminary data.</text>
</comment>
<dbReference type="AlphaFoldDB" id="A0A9P0VZ16"/>
<organism evidence="2 3">
    <name type="scientific">[Candida] railenensis</name>
    <dbReference type="NCBI Taxonomy" id="45579"/>
    <lineage>
        <taxon>Eukaryota</taxon>
        <taxon>Fungi</taxon>
        <taxon>Dikarya</taxon>
        <taxon>Ascomycota</taxon>
        <taxon>Saccharomycotina</taxon>
        <taxon>Pichiomycetes</taxon>
        <taxon>Debaryomycetaceae</taxon>
        <taxon>Kurtzmaniella</taxon>
    </lineage>
</organism>
<evidence type="ECO:0000256" key="1">
    <source>
        <dbReference type="SAM" id="SignalP"/>
    </source>
</evidence>
<dbReference type="EMBL" id="CAKXYY010000009">
    <property type="protein sequence ID" value="CAH2353136.1"/>
    <property type="molecule type" value="Genomic_DNA"/>
</dbReference>
<feature type="signal peptide" evidence="1">
    <location>
        <begin position="1"/>
        <end position="18"/>
    </location>
</feature>
<dbReference type="OrthoDB" id="4018368at2759"/>
<evidence type="ECO:0000313" key="2">
    <source>
        <dbReference type="EMBL" id="CAH2353136.1"/>
    </source>
</evidence>
<accession>A0A9P0VZ16</accession>
<reference evidence="2" key="1">
    <citation type="submission" date="2022-03" db="EMBL/GenBank/DDBJ databases">
        <authorList>
            <person name="Legras J.-L."/>
            <person name="Devillers H."/>
            <person name="Grondin C."/>
        </authorList>
    </citation>
    <scope>NUCLEOTIDE SEQUENCE</scope>
    <source>
        <strain evidence="2">CLIB 1423</strain>
    </source>
</reference>